<proteinExistence type="predicted"/>
<dbReference type="Gene3D" id="2.60.40.150">
    <property type="entry name" value="C2 domain"/>
    <property type="match status" value="1"/>
</dbReference>
<dbReference type="GO" id="GO:0060271">
    <property type="term" value="P:cilium assembly"/>
    <property type="evidence" value="ECO:0007669"/>
    <property type="project" value="TreeGrafter"/>
</dbReference>
<dbReference type="PROSITE" id="PS50004">
    <property type="entry name" value="C2"/>
    <property type="match status" value="1"/>
</dbReference>
<feature type="domain" description="C2" evidence="2">
    <location>
        <begin position="840"/>
        <end position="1003"/>
    </location>
</feature>
<sequence length="1277" mass="145838">MSARFSEKYLSENKNLFVLPPSVKGKLYGFCTLTLKEINWTTTKKYNLVNLKIKWWGETQVKTFEGIKSSAGNLKISTNRPLLSVCYQINTNFKLFQSYLNNCEPLVIEIFSSKTCDLIGSVSISFSKIQNTLEESSNYKFTSNIVSSRDFKLGTINISLDINMHRSKDQNNLHSIKTTSEKEDISNKQLKTNTQNETNKENIKVNSQKKVITFRDQKPVKASTLKHKTSSSRRSSVSSKSTFTTNTSSISEKEIYSLANRVPLKSSMINYLSGHSMSEKEEDRILKEIIQASPSHSVIEEIDNIDYSLIQKTKKINDMETIQIHLFNLELNNTGFNEVVNYCKKMPNTQFIVKCAVTSKLLKAKDLNFISPVFITPYKKTVFNKQLVQRVHQIDHENAANKCINFGFCIKSIEINNSLPHLIGFTRVNIADIIENKMKYTKKCAIIDEHNVIMGAIAVNIQIGKKISFEINNPEDYYISNTNNNCNEKQSHSSKIFKQILKTKSNPITSNEHDCDNHSERQYDNKNMQTDPVESTSKMSQKESTSFNDHRDTEMIDVEIKENRKKSKIYHGLLFIESLKSIKDHHASEYFITYEGFWNDCRESTELSINCILNYLKQFPVICDDEFLKRVQNNYLELKLWEKTNETSEKLIGTTKVSLHQFYIAFKEPEMIEHLSFNKLPVISMDAWCNFISPLSNELFCQGKILLAIGSENQIDYLKLSRNLHNLPPLQRINYPQNEERFNVTSNLNVDPNAQIKSKLTAFIESLSQKLPEPNIVNSFQSKQQSLTSSSSSSSSVIHNSKSQLRKTSDLLDSLQKALQQPLPMSSNNNEAFPLFSEKPVSELTFNQSQLLDDCIKMKVNIEQATNLPKVIVKKCRNKRRNKSTPPQRLEYEPHTFATFEAATDHLNEKFLPSNTIKSHEGIVYCTSVINSCNPEWNENFEVFIKFDILKNPQKKFVVKIWRKASHNPTKIEAAPFEDSVIGFTAIDLSVLLTGLPVLSGFYNIIDFSGRCNGQLKITLKPLDDVSKFRNPESPLVPLMCPLSIDINSSESSNDGSNVLSRTLKRKFTELDEITQRLRARLFDVTGDDPDDEFERDLNTAVTEDEIDNENFNKDDFGWLKQDDNTNVLMNKEKSIEMELNKTSEFQEQSSSKNSSALTRRETVTGCSSSDENTQKHSLFPIDDLFKKYDLDTLINPNIFKNLLDPNCNSDSTPTLVPKTADCNIDLKADNESDVTTISSISNDQIQTIQKALQKTSLHEQQNNSRNDPDGHNNISD</sequence>
<feature type="region of interest" description="Disordered" evidence="1">
    <location>
        <begin position="1143"/>
        <end position="1174"/>
    </location>
</feature>
<feature type="region of interest" description="Disordered" evidence="1">
    <location>
        <begin position="216"/>
        <end position="244"/>
    </location>
</feature>
<dbReference type="GO" id="GO:0034451">
    <property type="term" value="C:centriolar satellite"/>
    <property type="evidence" value="ECO:0007669"/>
    <property type="project" value="TreeGrafter"/>
</dbReference>
<feature type="region of interest" description="Disordered" evidence="1">
    <location>
        <begin position="507"/>
        <end position="549"/>
    </location>
</feature>
<dbReference type="PANTHER" id="PTHR21254">
    <property type="entry name" value="C2 DOMAIN-CONTAINING PROTEIN 3"/>
    <property type="match status" value="1"/>
</dbReference>
<feature type="region of interest" description="Disordered" evidence="1">
    <location>
        <begin position="176"/>
        <end position="199"/>
    </location>
</feature>
<dbReference type="Pfam" id="PF25339">
    <property type="entry name" value="C2_C2CD3_N"/>
    <property type="match status" value="1"/>
</dbReference>
<dbReference type="InterPro" id="IPR057537">
    <property type="entry name" value="C2_C2CD3_N"/>
</dbReference>
<dbReference type="AlphaFoldDB" id="A0A9J6CGC5"/>
<feature type="compositionally biased region" description="Basic and acidic residues" evidence="1">
    <location>
        <begin position="511"/>
        <end position="524"/>
    </location>
</feature>
<comment type="caution">
    <text evidence="3">The sequence shown here is derived from an EMBL/GenBank/DDBJ whole genome shotgun (WGS) entry which is preliminary data.</text>
</comment>
<feature type="compositionally biased region" description="Polar residues" evidence="1">
    <location>
        <begin position="1254"/>
        <end position="1266"/>
    </location>
</feature>
<feature type="compositionally biased region" description="Polar residues" evidence="1">
    <location>
        <begin position="1143"/>
        <end position="1158"/>
    </location>
</feature>
<evidence type="ECO:0000256" key="1">
    <source>
        <dbReference type="SAM" id="MobiDB-lite"/>
    </source>
</evidence>
<dbReference type="GO" id="GO:0061511">
    <property type="term" value="P:centriole elongation"/>
    <property type="evidence" value="ECO:0007669"/>
    <property type="project" value="TreeGrafter"/>
</dbReference>
<evidence type="ECO:0000313" key="3">
    <source>
        <dbReference type="EMBL" id="KAG5681100.1"/>
    </source>
</evidence>
<evidence type="ECO:0000259" key="2">
    <source>
        <dbReference type="PROSITE" id="PS50004"/>
    </source>
</evidence>
<organism evidence="3 4">
    <name type="scientific">Polypedilum vanderplanki</name>
    <name type="common">Sleeping chironomid midge</name>
    <dbReference type="NCBI Taxonomy" id="319348"/>
    <lineage>
        <taxon>Eukaryota</taxon>
        <taxon>Metazoa</taxon>
        <taxon>Ecdysozoa</taxon>
        <taxon>Arthropoda</taxon>
        <taxon>Hexapoda</taxon>
        <taxon>Insecta</taxon>
        <taxon>Pterygota</taxon>
        <taxon>Neoptera</taxon>
        <taxon>Endopterygota</taxon>
        <taxon>Diptera</taxon>
        <taxon>Nematocera</taxon>
        <taxon>Chironomoidea</taxon>
        <taxon>Chironomidae</taxon>
        <taxon>Chironominae</taxon>
        <taxon>Polypedilum</taxon>
        <taxon>Polypedilum</taxon>
    </lineage>
</organism>
<dbReference type="PANTHER" id="PTHR21254:SF1">
    <property type="entry name" value="C2 DOMAIN-CONTAINING PROTEIN 3"/>
    <property type="match status" value="1"/>
</dbReference>
<feature type="compositionally biased region" description="Low complexity" evidence="1">
    <location>
        <begin position="232"/>
        <end position="244"/>
    </location>
</feature>
<feature type="region of interest" description="Disordered" evidence="1">
    <location>
        <begin position="1254"/>
        <end position="1277"/>
    </location>
</feature>
<dbReference type="CDD" id="cd00030">
    <property type="entry name" value="C2"/>
    <property type="match status" value="1"/>
</dbReference>
<reference evidence="3" key="1">
    <citation type="submission" date="2021-03" db="EMBL/GenBank/DDBJ databases">
        <title>Chromosome level genome of the anhydrobiotic midge Polypedilum vanderplanki.</title>
        <authorList>
            <person name="Yoshida Y."/>
            <person name="Kikawada T."/>
            <person name="Gusev O."/>
        </authorList>
    </citation>
    <scope>NUCLEOTIDE SEQUENCE</scope>
    <source>
        <strain evidence="3">NIAS01</strain>
        <tissue evidence="3">Whole body or cell culture</tissue>
    </source>
</reference>
<feature type="compositionally biased region" description="Polar residues" evidence="1">
    <location>
        <begin position="525"/>
        <end position="547"/>
    </location>
</feature>
<dbReference type="OrthoDB" id="79771at2759"/>
<accession>A0A9J6CGC5</accession>
<protein>
    <recommendedName>
        <fullName evidence="2">C2 domain-containing protein</fullName>
    </recommendedName>
</protein>
<dbReference type="EMBL" id="JADBJN010000001">
    <property type="protein sequence ID" value="KAG5681100.1"/>
    <property type="molecule type" value="Genomic_DNA"/>
</dbReference>
<dbReference type="GO" id="GO:0071539">
    <property type="term" value="P:protein localization to centrosome"/>
    <property type="evidence" value="ECO:0007669"/>
    <property type="project" value="TreeGrafter"/>
</dbReference>
<dbReference type="SUPFAM" id="SSF49562">
    <property type="entry name" value="C2 domain (Calcium/lipid-binding domain, CaLB)"/>
    <property type="match status" value="2"/>
</dbReference>
<dbReference type="InterPro" id="IPR000008">
    <property type="entry name" value="C2_dom"/>
</dbReference>
<keyword evidence="4" id="KW-1185">Reference proteome</keyword>
<dbReference type="Proteomes" id="UP001107558">
    <property type="component" value="Chromosome 1"/>
</dbReference>
<feature type="region of interest" description="Disordered" evidence="1">
    <location>
        <begin position="782"/>
        <end position="803"/>
    </location>
</feature>
<gene>
    <name evidence="3" type="ORF">PVAND_010566</name>
</gene>
<evidence type="ECO:0000313" key="4">
    <source>
        <dbReference type="Proteomes" id="UP001107558"/>
    </source>
</evidence>
<dbReference type="InterPro" id="IPR035892">
    <property type="entry name" value="C2_domain_sf"/>
</dbReference>
<dbReference type="Pfam" id="PF00168">
    <property type="entry name" value="C2"/>
    <property type="match status" value="1"/>
</dbReference>
<feature type="compositionally biased region" description="Low complexity" evidence="1">
    <location>
        <begin position="187"/>
        <end position="197"/>
    </location>
</feature>
<name>A0A9J6CGC5_POLVA</name>
<dbReference type="SMART" id="SM00239">
    <property type="entry name" value="C2"/>
    <property type="match status" value="1"/>
</dbReference>
<dbReference type="GO" id="GO:0005814">
    <property type="term" value="C:centriole"/>
    <property type="evidence" value="ECO:0007669"/>
    <property type="project" value="TreeGrafter"/>
</dbReference>